<evidence type="ECO:0000256" key="7">
    <source>
        <dbReference type="ARBA" id="ARBA00022989"/>
    </source>
</evidence>
<evidence type="ECO:0000256" key="6">
    <source>
        <dbReference type="ARBA" id="ARBA00022970"/>
    </source>
</evidence>
<evidence type="ECO:0000256" key="3">
    <source>
        <dbReference type="ARBA" id="ARBA00022448"/>
    </source>
</evidence>
<comment type="caution">
    <text evidence="11">The sequence shown here is derived from an EMBL/GenBank/DDBJ whole genome shotgun (WGS) entry which is preliminary data.</text>
</comment>
<dbReference type="InterPro" id="IPR035906">
    <property type="entry name" value="MetI-like_sf"/>
</dbReference>
<keyword evidence="6" id="KW-0029">Amino-acid transport</keyword>
<dbReference type="PANTHER" id="PTHR30614:SF37">
    <property type="entry name" value="AMINO-ACID ABC TRANSPORTER PERMEASE PROTEIN YHDX-RELATED"/>
    <property type="match status" value="1"/>
</dbReference>
<evidence type="ECO:0000256" key="4">
    <source>
        <dbReference type="ARBA" id="ARBA00022475"/>
    </source>
</evidence>
<protein>
    <submittedName>
        <fullName evidence="11">L-glutamine ABC transporter membrane protein /L-glutamate ABC transporter membrane protein /L-aspartate ABC transporter membrane protein /L-asparagine ABC transporter membrane protein</fullName>
    </submittedName>
</protein>
<name>A0A543KET3_9RHOB</name>
<dbReference type="CDD" id="cd06261">
    <property type="entry name" value="TM_PBP2"/>
    <property type="match status" value="2"/>
</dbReference>
<keyword evidence="5 9" id="KW-0812">Transmembrane</keyword>
<dbReference type="RefSeq" id="WP_246086271.1">
    <property type="nucleotide sequence ID" value="NZ_VFPT01000001.1"/>
</dbReference>
<evidence type="ECO:0000256" key="9">
    <source>
        <dbReference type="RuleBase" id="RU363032"/>
    </source>
</evidence>
<keyword evidence="3 9" id="KW-0813">Transport</keyword>
<dbReference type="Pfam" id="PF00528">
    <property type="entry name" value="BPD_transp_1"/>
    <property type="match status" value="1"/>
</dbReference>
<keyword evidence="4" id="KW-1003">Cell membrane</keyword>
<evidence type="ECO:0000313" key="11">
    <source>
        <dbReference type="EMBL" id="TQM93564.1"/>
    </source>
</evidence>
<evidence type="ECO:0000256" key="5">
    <source>
        <dbReference type="ARBA" id="ARBA00022692"/>
    </source>
</evidence>
<feature type="transmembrane region" description="Helical" evidence="9">
    <location>
        <begin position="99"/>
        <end position="123"/>
    </location>
</feature>
<reference evidence="11 12" key="1">
    <citation type="submission" date="2019-06" db="EMBL/GenBank/DDBJ databases">
        <title>Genomic Encyclopedia of Archaeal and Bacterial Type Strains, Phase II (KMG-II): from individual species to whole genera.</title>
        <authorList>
            <person name="Goeker M."/>
        </authorList>
    </citation>
    <scope>NUCLEOTIDE SEQUENCE [LARGE SCALE GENOMIC DNA]</scope>
    <source>
        <strain evidence="11 12">DSM 18423</strain>
    </source>
</reference>
<dbReference type="InterPro" id="IPR000515">
    <property type="entry name" value="MetI-like"/>
</dbReference>
<evidence type="ECO:0000313" key="12">
    <source>
        <dbReference type="Proteomes" id="UP000320582"/>
    </source>
</evidence>
<dbReference type="InterPro" id="IPR043429">
    <property type="entry name" value="ArtM/GltK/GlnP/TcyL/YhdX-like"/>
</dbReference>
<keyword evidence="12" id="KW-1185">Reference proteome</keyword>
<gene>
    <name evidence="11" type="ORF">BD293_2205</name>
</gene>
<proteinExistence type="inferred from homology"/>
<dbReference type="Proteomes" id="UP000320582">
    <property type="component" value="Unassembled WGS sequence"/>
</dbReference>
<feature type="transmembrane region" description="Helical" evidence="9">
    <location>
        <begin position="393"/>
        <end position="414"/>
    </location>
</feature>
<dbReference type="PANTHER" id="PTHR30614">
    <property type="entry name" value="MEMBRANE COMPONENT OF AMINO ACID ABC TRANSPORTER"/>
    <property type="match status" value="1"/>
</dbReference>
<dbReference type="GO" id="GO:0006865">
    <property type="term" value="P:amino acid transport"/>
    <property type="evidence" value="ECO:0007669"/>
    <property type="project" value="UniProtKB-KW"/>
</dbReference>
<dbReference type="PROSITE" id="PS50928">
    <property type="entry name" value="ABC_TM1"/>
    <property type="match status" value="1"/>
</dbReference>
<accession>A0A543KET3</accession>
<evidence type="ECO:0000256" key="2">
    <source>
        <dbReference type="ARBA" id="ARBA00010072"/>
    </source>
</evidence>
<feature type="domain" description="ABC transmembrane type-1" evidence="10">
    <location>
        <begin position="99"/>
        <end position="411"/>
    </location>
</feature>
<keyword evidence="8 9" id="KW-0472">Membrane</keyword>
<evidence type="ECO:0000256" key="8">
    <source>
        <dbReference type="ARBA" id="ARBA00023136"/>
    </source>
</evidence>
<feature type="transmembrane region" description="Helical" evidence="9">
    <location>
        <begin position="291"/>
        <end position="317"/>
    </location>
</feature>
<dbReference type="AlphaFoldDB" id="A0A543KET3"/>
<dbReference type="Gene3D" id="1.10.3720.10">
    <property type="entry name" value="MetI-like"/>
    <property type="match status" value="1"/>
</dbReference>
<dbReference type="EMBL" id="VFPT01000001">
    <property type="protein sequence ID" value="TQM93564.1"/>
    <property type="molecule type" value="Genomic_DNA"/>
</dbReference>
<evidence type="ECO:0000259" key="10">
    <source>
        <dbReference type="PROSITE" id="PS50928"/>
    </source>
</evidence>
<dbReference type="SUPFAM" id="SSF161098">
    <property type="entry name" value="MetI-like"/>
    <property type="match status" value="1"/>
</dbReference>
<organism evidence="11 12">
    <name type="scientific">Roseinatronobacter monicus</name>
    <dbReference type="NCBI Taxonomy" id="393481"/>
    <lineage>
        <taxon>Bacteria</taxon>
        <taxon>Pseudomonadati</taxon>
        <taxon>Pseudomonadota</taxon>
        <taxon>Alphaproteobacteria</taxon>
        <taxon>Rhodobacterales</taxon>
        <taxon>Paracoccaceae</taxon>
        <taxon>Roseinatronobacter</taxon>
    </lineage>
</organism>
<evidence type="ECO:0000256" key="1">
    <source>
        <dbReference type="ARBA" id="ARBA00004429"/>
    </source>
</evidence>
<comment type="subcellular location">
    <subcellularLocation>
        <location evidence="1">Cell inner membrane</location>
        <topology evidence="1">Multi-pass membrane protein</topology>
    </subcellularLocation>
    <subcellularLocation>
        <location evidence="9">Cell membrane</location>
        <topology evidence="9">Multi-pass membrane protein</topology>
    </subcellularLocation>
</comment>
<feature type="transmembrane region" description="Helical" evidence="9">
    <location>
        <begin position="212"/>
        <end position="232"/>
    </location>
</feature>
<comment type="similarity">
    <text evidence="2">Belongs to the binding-protein-dependent transport system permease family. HisMQ subfamily.</text>
</comment>
<sequence>MSSTTDPRAAESAPPKRAFHPSMLLYDQRYRSITIQIFALFLLMLGAAWLIDNVINNLRLLGRTFSFNFLSQSAGYDINQRPIEYNSQMTHGRAALVGFLNTVILAVMGCALATILGVLAGVLRLSKNWIVSRLVTVYVEVFRNIPTLIWILIFGAVMAESMPAPSAFRGDDPASSMIFDAIAITNRGVYVPAILFTTELGVLPLGPVSPSLNWVLVLAVLVAGIFANKVLIDHATRVQNATGIRPKTWWKSLLVLFGPVILIFLALGAHLEYPELRGFNFVGGTHLRNSLLAMWLGLGIYTGAFIAEIVRGGILAISKGQTEAAFALGLQPGKTMRLVILPQALRVIIPPLISQYLNLTKNTSLGLAVGYMDLRSTLGGITINQTGRELEGMLLLMAVYLAISLTISGLMNVYNSRVKLKER</sequence>
<feature type="transmembrane region" description="Helical" evidence="9">
    <location>
        <begin position="33"/>
        <end position="51"/>
    </location>
</feature>
<dbReference type="GO" id="GO:0043190">
    <property type="term" value="C:ATP-binding cassette (ABC) transporter complex"/>
    <property type="evidence" value="ECO:0007669"/>
    <property type="project" value="InterPro"/>
</dbReference>
<dbReference type="GO" id="GO:0022857">
    <property type="term" value="F:transmembrane transporter activity"/>
    <property type="evidence" value="ECO:0007669"/>
    <property type="project" value="InterPro"/>
</dbReference>
<feature type="transmembrane region" description="Helical" evidence="9">
    <location>
        <begin position="135"/>
        <end position="159"/>
    </location>
</feature>
<keyword evidence="7 9" id="KW-1133">Transmembrane helix</keyword>
<feature type="transmembrane region" description="Helical" evidence="9">
    <location>
        <begin position="253"/>
        <end position="271"/>
    </location>
</feature>
<dbReference type="NCBIfam" id="TIGR01726">
    <property type="entry name" value="HEQRo_perm_3TM"/>
    <property type="match status" value="1"/>
</dbReference>
<dbReference type="InterPro" id="IPR010065">
    <property type="entry name" value="AA_ABC_transptr_permease_3TM"/>
</dbReference>